<evidence type="ECO:0000259" key="5">
    <source>
        <dbReference type="PROSITE" id="PS50931"/>
    </source>
</evidence>
<dbReference type="SUPFAM" id="SSF53850">
    <property type="entry name" value="Periplasmic binding protein-like II"/>
    <property type="match status" value="1"/>
</dbReference>
<feature type="domain" description="HTH lysR-type" evidence="5">
    <location>
        <begin position="6"/>
        <end position="63"/>
    </location>
</feature>
<dbReference type="PROSITE" id="PS50931">
    <property type="entry name" value="HTH_LYSR"/>
    <property type="match status" value="1"/>
</dbReference>
<name>A0ABV2SDP6_9GAMM</name>
<keyword evidence="2" id="KW-0805">Transcription regulation</keyword>
<proteinExistence type="inferred from homology"/>
<dbReference type="Pfam" id="PF00126">
    <property type="entry name" value="HTH_1"/>
    <property type="match status" value="1"/>
</dbReference>
<dbReference type="EMBL" id="JBEWTB010000002">
    <property type="protein sequence ID" value="MET4755868.1"/>
    <property type="molecule type" value="Genomic_DNA"/>
</dbReference>
<evidence type="ECO:0000256" key="4">
    <source>
        <dbReference type="ARBA" id="ARBA00023163"/>
    </source>
</evidence>
<sequence>MVSERLKMSLLPALHALLETASVTQAAAIMHVTQSTMSRTLSQLREILNDPILVREGNAISLSSKALAIQPQVAKLVNDADSLFTEQTFSPSSSEMHFRIATSPIFQKIFLLKALAEIRKEAPGMRFSLKSTGKSTFQEMEAGNLDLGILQLPETSKPDFLSSKPVARSPIYIVVRKHHPLCQTGVTQLSDLDPYPFLRPLGPYLNEHVAKHIASQCSSIRSPWVELNSLQATLELIKNDDCFSMATCIMCPELLSNPDYQLIPLPEQVASNYLSLWWPEHWHYSQAHQWLRNQLEEKMHLFYRHSGLRPIE</sequence>
<keyword evidence="3 6" id="KW-0238">DNA-binding</keyword>
<dbReference type="InterPro" id="IPR036388">
    <property type="entry name" value="WH-like_DNA-bd_sf"/>
</dbReference>
<dbReference type="InterPro" id="IPR036390">
    <property type="entry name" value="WH_DNA-bd_sf"/>
</dbReference>
<dbReference type="InterPro" id="IPR005119">
    <property type="entry name" value="LysR_subst-bd"/>
</dbReference>
<dbReference type="Proteomes" id="UP001549366">
    <property type="component" value="Unassembled WGS sequence"/>
</dbReference>
<evidence type="ECO:0000256" key="3">
    <source>
        <dbReference type="ARBA" id="ARBA00023125"/>
    </source>
</evidence>
<evidence type="ECO:0000313" key="6">
    <source>
        <dbReference type="EMBL" id="MET4755868.1"/>
    </source>
</evidence>
<dbReference type="RefSeq" id="WP_354010247.1">
    <property type="nucleotide sequence ID" value="NZ_JBEWTA010000001.1"/>
</dbReference>
<dbReference type="Pfam" id="PF03466">
    <property type="entry name" value="LysR_substrate"/>
    <property type="match status" value="1"/>
</dbReference>
<dbReference type="InterPro" id="IPR000847">
    <property type="entry name" value="LysR_HTH_N"/>
</dbReference>
<protein>
    <submittedName>
        <fullName evidence="6">DNA-binding transcriptional LysR family regulator</fullName>
    </submittedName>
</protein>
<keyword evidence="4" id="KW-0804">Transcription</keyword>
<dbReference type="Gene3D" id="1.10.10.10">
    <property type="entry name" value="Winged helix-like DNA-binding domain superfamily/Winged helix DNA-binding domain"/>
    <property type="match status" value="1"/>
</dbReference>
<dbReference type="PANTHER" id="PTHR30118">
    <property type="entry name" value="HTH-TYPE TRANSCRIPTIONAL REGULATOR LEUO-RELATED"/>
    <property type="match status" value="1"/>
</dbReference>
<gene>
    <name evidence="6" type="ORF">V5J35_001060</name>
</gene>
<dbReference type="CDD" id="cd05466">
    <property type="entry name" value="PBP2_LTTR_substrate"/>
    <property type="match status" value="1"/>
</dbReference>
<dbReference type="Gene3D" id="3.40.190.10">
    <property type="entry name" value="Periplasmic binding protein-like II"/>
    <property type="match status" value="2"/>
</dbReference>
<comment type="caution">
    <text evidence="6">The sequence shown here is derived from an EMBL/GenBank/DDBJ whole genome shotgun (WGS) entry which is preliminary data.</text>
</comment>
<organism evidence="6 7">
    <name type="scientific">Endozoicomonas lisbonensis</name>
    <dbReference type="NCBI Taxonomy" id="3120522"/>
    <lineage>
        <taxon>Bacteria</taxon>
        <taxon>Pseudomonadati</taxon>
        <taxon>Pseudomonadota</taxon>
        <taxon>Gammaproteobacteria</taxon>
        <taxon>Oceanospirillales</taxon>
        <taxon>Endozoicomonadaceae</taxon>
        <taxon>Endozoicomonas</taxon>
    </lineage>
</organism>
<reference evidence="6 7" key="1">
    <citation type="submission" date="2024-06" db="EMBL/GenBank/DDBJ databases">
        <title>Genomic Encyclopedia of Type Strains, Phase V (KMG-V): Genome sequencing to study the core and pangenomes of soil and plant-associated prokaryotes.</title>
        <authorList>
            <person name="Whitman W."/>
        </authorList>
    </citation>
    <scope>NUCLEOTIDE SEQUENCE [LARGE SCALE GENOMIC DNA]</scope>
    <source>
        <strain evidence="6 7">NE40</strain>
    </source>
</reference>
<evidence type="ECO:0000256" key="2">
    <source>
        <dbReference type="ARBA" id="ARBA00023015"/>
    </source>
</evidence>
<comment type="similarity">
    <text evidence="1">Belongs to the LysR transcriptional regulatory family.</text>
</comment>
<keyword evidence="7" id="KW-1185">Reference proteome</keyword>
<evidence type="ECO:0000256" key="1">
    <source>
        <dbReference type="ARBA" id="ARBA00009437"/>
    </source>
</evidence>
<dbReference type="SUPFAM" id="SSF46785">
    <property type="entry name" value="Winged helix' DNA-binding domain"/>
    <property type="match status" value="1"/>
</dbReference>
<evidence type="ECO:0000313" key="7">
    <source>
        <dbReference type="Proteomes" id="UP001549366"/>
    </source>
</evidence>
<dbReference type="PANTHER" id="PTHR30118:SF15">
    <property type="entry name" value="TRANSCRIPTIONAL REGULATORY PROTEIN"/>
    <property type="match status" value="1"/>
</dbReference>
<dbReference type="GO" id="GO:0003677">
    <property type="term" value="F:DNA binding"/>
    <property type="evidence" value="ECO:0007669"/>
    <property type="project" value="UniProtKB-KW"/>
</dbReference>
<dbReference type="InterPro" id="IPR050389">
    <property type="entry name" value="LysR-type_TF"/>
</dbReference>
<accession>A0ABV2SDP6</accession>